<dbReference type="RefSeq" id="WP_255042272.1">
    <property type="nucleotide sequence ID" value="NZ_JANEYT010000018.1"/>
</dbReference>
<reference evidence="3 4" key="1">
    <citation type="submission" date="2022-07" db="EMBL/GenBank/DDBJ databases">
        <title>Photobacterium pectinilyticum sp. nov., a marine bacterium isolated from surface seawater of Qingdao offshore.</title>
        <authorList>
            <person name="Wang X."/>
        </authorList>
    </citation>
    <scope>NUCLEOTIDE SEQUENCE [LARGE SCALE GENOMIC DNA]</scope>
    <source>
        <strain evidence="3 4">ZSDE20</strain>
    </source>
</reference>
<feature type="domain" description="Cas12f1-like TNB" evidence="2">
    <location>
        <begin position="21"/>
        <end position="81"/>
    </location>
</feature>
<proteinExistence type="predicted"/>
<gene>
    <name evidence="3" type="ORF">NHN17_10010</name>
</gene>
<keyword evidence="4" id="KW-1185">Reference proteome</keyword>
<protein>
    <submittedName>
        <fullName evidence="3">Transposase</fullName>
    </submittedName>
</protein>
<dbReference type="InterPro" id="IPR010095">
    <property type="entry name" value="Cas12f1-like_TNB"/>
</dbReference>
<evidence type="ECO:0000259" key="2">
    <source>
        <dbReference type="Pfam" id="PF07282"/>
    </source>
</evidence>
<dbReference type="EMBL" id="JANEYT010000018">
    <property type="protein sequence ID" value="MCQ1058392.1"/>
    <property type="molecule type" value="Genomic_DNA"/>
</dbReference>
<organism evidence="3 4">
    <name type="scientific">Photobacterium pectinilyticum</name>
    <dbReference type="NCBI Taxonomy" id="2906793"/>
    <lineage>
        <taxon>Bacteria</taxon>
        <taxon>Pseudomonadati</taxon>
        <taxon>Pseudomonadota</taxon>
        <taxon>Gammaproteobacteria</taxon>
        <taxon>Vibrionales</taxon>
        <taxon>Vibrionaceae</taxon>
        <taxon>Photobacterium</taxon>
    </lineage>
</organism>
<evidence type="ECO:0000256" key="1">
    <source>
        <dbReference type="ARBA" id="ARBA00023125"/>
    </source>
</evidence>
<name>A0ABT1N2S2_9GAMM</name>
<dbReference type="Proteomes" id="UP001524460">
    <property type="component" value="Unassembled WGS sequence"/>
</dbReference>
<accession>A0ABT1N2S2</accession>
<comment type="caution">
    <text evidence="3">The sequence shown here is derived from an EMBL/GenBank/DDBJ whole genome shotgun (WGS) entry which is preliminary data.</text>
</comment>
<evidence type="ECO:0000313" key="3">
    <source>
        <dbReference type="EMBL" id="MCQ1058392.1"/>
    </source>
</evidence>
<keyword evidence="1" id="KW-0238">DNA-binding</keyword>
<evidence type="ECO:0000313" key="4">
    <source>
        <dbReference type="Proteomes" id="UP001524460"/>
    </source>
</evidence>
<dbReference type="Pfam" id="PF07282">
    <property type="entry name" value="Cas12f1-like_TNB"/>
    <property type="match status" value="1"/>
</dbReference>
<sequence length="100" mass="10970">MVKQKAGLNWEILNTAPAMTLNLLRYKAEEASSEFVEVPTKQIKPSQTCPDCGAKKKKSLAERWHSCKCGCEKPRDVASAQVNLNWALGVQAGNQPKKAA</sequence>